<evidence type="ECO:0000256" key="3">
    <source>
        <dbReference type="ARBA" id="ARBA00023049"/>
    </source>
</evidence>
<dbReference type="InterPro" id="IPR011765">
    <property type="entry name" value="Pept_M16_N"/>
</dbReference>
<evidence type="ECO:0000256" key="2">
    <source>
        <dbReference type="ARBA" id="ARBA00007261"/>
    </source>
</evidence>
<dbReference type="InterPro" id="IPR050361">
    <property type="entry name" value="MPP/UQCRC_Complex"/>
</dbReference>
<dbReference type="PROSITE" id="PS00143">
    <property type="entry name" value="INSULINASE"/>
    <property type="match status" value="1"/>
</dbReference>
<dbReference type="Proteomes" id="UP000295673">
    <property type="component" value="Unassembled WGS sequence"/>
</dbReference>
<comment type="caution">
    <text evidence="8">The sequence shown here is derived from an EMBL/GenBank/DDBJ whole genome shotgun (WGS) entry which is preliminary data.</text>
</comment>
<dbReference type="PANTHER" id="PTHR11851:SF49">
    <property type="entry name" value="MITOCHONDRIAL-PROCESSING PEPTIDASE SUBUNIT ALPHA"/>
    <property type="match status" value="1"/>
</dbReference>
<keyword evidence="9" id="KW-1185">Reference proteome</keyword>
<dbReference type="Gene3D" id="3.30.830.10">
    <property type="entry name" value="Metalloenzyme, LuxS/M16 peptidase-like"/>
    <property type="match status" value="2"/>
</dbReference>
<dbReference type="GO" id="GO:0046872">
    <property type="term" value="F:metal ion binding"/>
    <property type="evidence" value="ECO:0007669"/>
    <property type="project" value="InterPro"/>
</dbReference>
<dbReference type="InterPro" id="IPR001431">
    <property type="entry name" value="Pept_M16_Zn_BS"/>
</dbReference>
<dbReference type="Pfam" id="PF05193">
    <property type="entry name" value="Peptidase_M16_C"/>
    <property type="match status" value="1"/>
</dbReference>
<keyword evidence="3" id="KW-0378">Hydrolase</keyword>
<dbReference type="AlphaFoldDB" id="A0A4R1NQG9"/>
<dbReference type="InterPro" id="IPR007863">
    <property type="entry name" value="Peptidase_M16_C"/>
</dbReference>
<evidence type="ECO:0000313" key="8">
    <source>
        <dbReference type="EMBL" id="TCL08943.1"/>
    </source>
</evidence>
<dbReference type="GO" id="GO:0006508">
    <property type="term" value="P:proteolysis"/>
    <property type="evidence" value="ECO:0007669"/>
    <property type="project" value="InterPro"/>
</dbReference>
<evidence type="ECO:0000256" key="5">
    <source>
        <dbReference type="SAM" id="Coils"/>
    </source>
</evidence>
<comment type="similarity">
    <text evidence="2 4">Belongs to the peptidase M16 family.</text>
</comment>
<organism evidence="8 9">
    <name type="scientific">Shimia isoporae</name>
    <dbReference type="NCBI Taxonomy" id="647720"/>
    <lineage>
        <taxon>Bacteria</taxon>
        <taxon>Pseudomonadati</taxon>
        <taxon>Pseudomonadota</taxon>
        <taxon>Alphaproteobacteria</taxon>
        <taxon>Rhodobacterales</taxon>
        <taxon>Roseobacteraceae</taxon>
    </lineage>
</organism>
<dbReference type="FunFam" id="3.30.830.10:FF:000008">
    <property type="entry name" value="Mitochondrial-processing peptidase subunit beta"/>
    <property type="match status" value="1"/>
</dbReference>
<protein>
    <submittedName>
        <fullName evidence="8">Putative Zn-dependent peptidase</fullName>
    </submittedName>
</protein>
<dbReference type="Pfam" id="PF00675">
    <property type="entry name" value="Peptidase_M16"/>
    <property type="match status" value="1"/>
</dbReference>
<feature type="domain" description="Peptidase M16 C-terminal" evidence="7">
    <location>
        <begin position="168"/>
        <end position="338"/>
    </location>
</feature>
<dbReference type="EMBL" id="SMGR01000001">
    <property type="protein sequence ID" value="TCL08943.1"/>
    <property type="molecule type" value="Genomic_DNA"/>
</dbReference>
<sequence>MTVKLHTLSNGFRIVTEHMPGLESAAIGIWVNAGGRHERPEQNGIAHFLEHMAFKGTERRDALDIAEAIEDVGGYINAYTSREVTAYYARVLKDDVPLALDVVGDIVLNPVFDPAEIEVERGVILQEIGQALDTPDDVIFDWLQERAYPDQPLGRTILGEGDFVRGFGRDDLAGFVGEHYAPDRMILSAAGGIDHEEIVRLAEAQFGHLTKGPGVSLAPARFAGGEYRTEKSLEQAHFALGLESPDYCSPDIYTAQIYSTALGGGMSSRLFQEVREKRGLCYSIYAQTGAYSDTGMTTIYAGTSGSQIEELAQITIDELKRAAEDMSEAEIARARIQMKAGLLMGLESPSSRAERQARMIAIWDRVPTLAETVERIDAVTDEDVRRFAEHMAVAARPAMALYGPVADAPALEALQERRAA</sequence>
<keyword evidence="3" id="KW-0482">Metalloprotease</keyword>
<dbReference type="InterPro" id="IPR011249">
    <property type="entry name" value="Metalloenz_LuxS/M16"/>
</dbReference>
<gene>
    <name evidence="8" type="ORF">BXY66_0984</name>
</gene>
<accession>A0A4R1NQG9</accession>
<evidence type="ECO:0000256" key="1">
    <source>
        <dbReference type="ARBA" id="ARBA00001947"/>
    </source>
</evidence>
<keyword evidence="3" id="KW-0645">Protease</keyword>
<evidence type="ECO:0000256" key="4">
    <source>
        <dbReference type="RuleBase" id="RU004447"/>
    </source>
</evidence>
<dbReference type="GO" id="GO:0004222">
    <property type="term" value="F:metalloendopeptidase activity"/>
    <property type="evidence" value="ECO:0007669"/>
    <property type="project" value="InterPro"/>
</dbReference>
<feature type="coiled-coil region" evidence="5">
    <location>
        <begin position="309"/>
        <end position="339"/>
    </location>
</feature>
<name>A0A4R1NQG9_9RHOB</name>
<comment type="cofactor">
    <cofactor evidence="1">
        <name>Zn(2+)</name>
        <dbReference type="ChEBI" id="CHEBI:29105"/>
    </cofactor>
</comment>
<keyword evidence="5" id="KW-0175">Coiled coil</keyword>
<evidence type="ECO:0000313" key="9">
    <source>
        <dbReference type="Proteomes" id="UP000295673"/>
    </source>
</evidence>
<proteinExistence type="inferred from homology"/>
<dbReference type="PANTHER" id="PTHR11851">
    <property type="entry name" value="METALLOPROTEASE"/>
    <property type="match status" value="1"/>
</dbReference>
<evidence type="ECO:0000259" key="7">
    <source>
        <dbReference type="Pfam" id="PF05193"/>
    </source>
</evidence>
<reference evidence="8 9" key="1">
    <citation type="submission" date="2019-03" db="EMBL/GenBank/DDBJ databases">
        <title>Genomic Encyclopedia of Archaeal and Bacterial Type Strains, Phase II (KMG-II): from individual species to whole genera.</title>
        <authorList>
            <person name="Goeker M."/>
        </authorList>
    </citation>
    <scope>NUCLEOTIDE SEQUENCE [LARGE SCALE GENOMIC DNA]</scope>
    <source>
        <strain evidence="8 9">DSM 26433</strain>
    </source>
</reference>
<dbReference type="RefSeq" id="WP_132859026.1">
    <property type="nucleotide sequence ID" value="NZ_SMGR01000001.1"/>
</dbReference>
<dbReference type="SUPFAM" id="SSF63411">
    <property type="entry name" value="LuxS/MPP-like metallohydrolase"/>
    <property type="match status" value="2"/>
</dbReference>
<feature type="domain" description="Peptidase M16 N-terminal" evidence="6">
    <location>
        <begin position="13"/>
        <end position="159"/>
    </location>
</feature>
<dbReference type="OrthoDB" id="9811314at2"/>
<evidence type="ECO:0000259" key="6">
    <source>
        <dbReference type="Pfam" id="PF00675"/>
    </source>
</evidence>